<gene>
    <name evidence="1" type="ORF">ACFSUT_38885</name>
</gene>
<sequence length="312" mass="32621">MSTAGATGAAAVLWFLLGPFVSWVAGSDVAHLAVAERAAALSGIRGQITGLLAPLGIGVPAWVAVKKLLLDRDKQVTDTYATAIGHLGSERPSTRAGGVRTLERMYEDSPRDRFRVVETLTDFLRSHSGPTEPLPLDVRVALRALRTHPPPPQTRIDLVRVQLPGAELRLADLRSTCFATARLTGADFGEARLDGADFSDAILTSARLDSASLSAAALDRANCRRANLRGAVLARASLRGTDLTDAVLTGADLSDADLTGAVLTSADVSGAVFERTVLSGVDLTSVRGLSQDAIRLALTDAATRLPPEAAAG</sequence>
<proteinExistence type="predicted"/>
<dbReference type="Proteomes" id="UP001597542">
    <property type="component" value="Unassembled WGS sequence"/>
</dbReference>
<reference evidence="2" key="1">
    <citation type="journal article" date="2019" name="Int. J. Syst. Evol. Microbiol.">
        <title>The Global Catalogue of Microorganisms (GCM) 10K type strain sequencing project: providing services to taxonomists for standard genome sequencing and annotation.</title>
        <authorList>
            <consortium name="The Broad Institute Genomics Platform"/>
            <consortium name="The Broad Institute Genome Sequencing Center for Infectious Disease"/>
            <person name="Wu L."/>
            <person name="Ma J."/>
        </authorList>
    </citation>
    <scope>NUCLEOTIDE SEQUENCE [LARGE SCALE GENOMIC DNA]</scope>
    <source>
        <strain evidence="2">CGMCC 4.7638</strain>
    </source>
</reference>
<dbReference type="RefSeq" id="WP_344284644.1">
    <property type="nucleotide sequence ID" value="NZ_BAAAHV010000022.1"/>
</dbReference>
<dbReference type="PANTHER" id="PTHR14136">
    <property type="entry name" value="BTB_POZ DOMAIN-CONTAINING PROTEIN KCTD9"/>
    <property type="match status" value="1"/>
</dbReference>
<name>A0ABW5IE84_9PSEU</name>
<dbReference type="InterPro" id="IPR001646">
    <property type="entry name" value="5peptide_repeat"/>
</dbReference>
<comment type="caution">
    <text evidence="1">The sequence shown here is derived from an EMBL/GenBank/DDBJ whole genome shotgun (WGS) entry which is preliminary data.</text>
</comment>
<accession>A0ABW5IE84</accession>
<dbReference type="PANTHER" id="PTHR14136:SF17">
    <property type="entry name" value="BTB_POZ DOMAIN-CONTAINING PROTEIN KCTD9"/>
    <property type="match status" value="1"/>
</dbReference>
<dbReference type="Pfam" id="PF00805">
    <property type="entry name" value="Pentapeptide"/>
    <property type="match status" value="2"/>
</dbReference>
<evidence type="ECO:0000313" key="2">
    <source>
        <dbReference type="Proteomes" id="UP001597542"/>
    </source>
</evidence>
<dbReference type="SUPFAM" id="SSF141571">
    <property type="entry name" value="Pentapeptide repeat-like"/>
    <property type="match status" value="1"/>
</dbReference>
<organism evidence="1 2">
    <name type="scientific">Amycolatopsis albidoflavus</name>
    <dbReference type="NCBI Taxonomy" id="102226"/>
    <lineage>
        <taxon>Bacteria</taxon>
        <taxon>Bacillati</taxon>
        <taxon>Actinomycetota</taxon>
        <taxon>Actinomycetes</taxon>
        <taxon>Pseudonocardiales</taxon>
        <taxon>Pseudonocardiaceae</taxon>
        <taxon>Amycolatopsis</taxon>
    </lineage>
</organism>
<keyword evidence="2" id="KW-1185">Reference proteome</keyword>
<evidence type="ECO:0000313" key="1">
    <source>
        <dbReference type="EMBL" id="MFD2486295.1"/>
    </source>
</evidence>
<dbReference type="InterPro" id="IPR051082">
    <property type="entry name" value="Pentapeptide-BTB/POZ_domain"/>
</dbReference>
<dbReference type="EMBL" id="JBHUKQ010000019">
    <property type="protein sequence ID" value="MFD2486295.1"/>
    <property type="molecule type" value="Genomic_DNA"/>
</dbReference>
<protein>
    <submittedName>
        <fullName evidence="1">Pentapeptide repeat-containing protein</fullName>
    </submittedName>
</protein>
<dbReference type="Gene3D" id="2.160.20.80">
    <property type="entry name" value="E3 ubiquitin-protein ligase SopA"/>
    <property type="match status" value="1"/>
</dbReference>